<dbReference type="RefSeq" id="WP_014587148.1">
    <property type="nucleotide sequence ID" value="NC_017527.1"/>
</dbReference>
<dbReference type="HOGENOM" id="CLU_1063999_0_0_2"/>
<gene>
    <name evidence="2" type="ordered locus">Mhar_1605</name>
</gene>
<proteinExistence type="predicted"/>
<dbReference type="GeneID" id="12510774"/>
<name>G7WPC4_METH6</name>
<dbReference type="KEGG" id="mhi:Mhar_1605"/>
<dbReference type="EMBL" id="CP003117">
    <property type="protein sequence ID" value="AET64965.1"/>
    <property type="molecule type" value="Genomic_DNA"/>
</dbReference>
<dbReference type="PATRIC" id="fig|1110509.7.peg.1786"/>
<organism evidence="2 3">
    <name type="scientific">Methanothrix harundinacea (strain 6Ac)</name>
    <name type="common">Methanosaeta harundinacea</name>
    <dbReference type="NCBI Taxonomy" id="1110509"/>
    <lineage>
        <taxon>Archaea</taxon>
        <taxon>Methanobacteriati</taxon>
        <taxon>Methanobacteriota</taxon>
        <taxon>Stenosarchaea group</taxon>
        <taxon>Methanomicrobia</taxon>
        <taxon>Methanotrichales</taxon>
        <taxon>Methanotrichaceae</taxon>
        <taxon>Methanothrix</taxon>
    </lineage>
</organism>
<dbReference type="STRING" id="1110509.Mhar_1605"/>
<evidence type="ECO:0000313" key="3">
    <source>
        <dbReference type="Proteomes" id="UP000005877"/>
    </source>
</evidence>
<dbReference type="Proteomes" id="UP000005877">
    <property type="component" value="Chromosome"/>
</dbReference>
<protein>
    <submittedName>
        <fullName evidence="2">Uncharacterized protein</fullName>
    </submittedName>
</protein>
<keyword evidence="3" id="KW-1185">Reference proteome</keyword>
<dbReference type="AlphaFoldDB" id="G7WPC4"/>
<reference evidence="2 3" key="1">
    <citation type="journal article" date="2012" name="PLoS ONE">
        <title>The genome characteristics and predicted function of methyl-group oxidation pathway in the obligate aceticlastic methanogens, Methanosaeta spp.</title>
        <authorList>
            <person name="Zhu J."/>
            <person name="Zheng H."/>
            <person name="Ai G."/>
            <person name="Zhang G."/>
            <person name="Liu D."/>
            <person name="Liu X."/>
            <person name="Dong X."/>
        </authorList>
    </citation>
    <scope>NUCLEOTIDE SEQUENCE [LARGE SCALE GENOMIC DNA]</scope>
    <source>
        <strain evidence="2 3">6Ac</strain>
    </source>
</reference>
<feature type="region of interest" description="Disordered" evidence="1">
    <location>
        <begin position="119"/>
        <end position="176"/>
    </location>
</feature>
<feature type="compositionally biased region" description="Gly residues" evidence="1">
    <location>
        <begin position="131"/>
        <end position="171"/>
    </location>
</feature>
<accession>G7WPC4</accession>
<evidence type="ECO:0000313" key="2">
    <source>
        <dbReference type="EMBL" id="AET64965.1"/>
    </source>
</evidence>
<sequence>MRFKFLLAALSLLVFAGPAWGEEVNVDFCIDGDKDGLCDEEFTAYLELDGLTDMDLLEIAFEDELFIDNWDDYLWAVSIEGYDYDLLPQFDGPEFVYLSEGDEVYIWFTGWIWYSSCEEGSPSQDPTESGGAQGSGSGPGWGSDSGNGSGPGAGSGPGWNSGSGSSGGTGAIPGDSAEVTTVSSQYKGYTVVVDGVQIGTEGTGSDVPDGRYTFNVAGNQQHTIRLTHPVFYYKNWYGYTYWTGSRYIINVDVQGDPRLMG</sequence>
<evidence type="ECO:0000256" key="1">
    <source>
        <dbReference type="SAM" id="MobiDB-lite"/>
    </source>
</evidence>